<dbReference type="Proteomes" id="UP001156441">
    <property type="component" value="Unassembled WGS sequence"/>
</dbReference>
<organism evidence="1 2">
    <name type="scientific">Actinophytocola gossypii</name>
    <dbReference type="NCBI Taxonomy" id="2812003"/>
    <lineage>
        <taxon>Bacteria</taxon>
        <taxon>Bacillati</taxon>
        <taxon>Actinomycetota</taxon>
        <taxon>Actinomycetes</taxon>
        <taxon>Pseudonocardiales</taxon>
        <taxon>Pseudonocardiaceae</taxon>
    </lineage>
</organism>
<sequence length="133" mass="14270">MTISATSAVAAATARTPTLRAPAERVRDRARRADAAAAECWAALCAGCDAPGRRALPNRLRELSEATSDYAGTRWWFGRGSQHRERLSSALARIEEAVAERDGADFAEAFVGYDQAVATVLVNSHSRLETPAP</sequence>
<dbReference type="EMBL" id="JAFFZE010000025">
    <property type="protein sequence ID" value="MCT2587450.1"/>
    <property type="molecule type" value="Genomic_DNA"/>
</dbReference>
<name>A0ABT2JHT8_9PSEU</name>
<reference evidence="1 2" key="1">
    <citation type="submission" date="2021-02" db="EMBL/GenBank/DDBJ databases">
        <title>Actinophytocola xerophila sp. nov., isolated from soil of cotton cropping field.</title>
        <authorList>
            <person name="Huang R."/>
            <person name="Chen X."/>
            <person name="Ge X."/>
            <person name="Liu W."/>
        </authorList>
    </citation>
    <scope>NUCLEOTIDE SEQUENCE [LARGE SCALE GENOMIC DNA]</scope>
    <source>
        <strain evidence="1 2">S1-96</strain>
    </source>
</reference>
<gene>
    <name evidence="1" type="ORF">JT362_30430</name>
</gene>
<accession>A0ABT2JHT8</accession>
<keyword evidence="2" id="KW-1185">Reference proteome</keyword>
<comment type="caution">
    <text evidence="1">The sequence shown here is derived from an EMBL/GenBank/DDBJ whole genome shotgun (WGS) entry which is preliminary data.</text>
</comment>
<protein>
    <submittedName>
        <fullName evidence="1">Sugar ABC transporter substrate-binding protein</fullName>
    </submittedName>
</protein>
<proteinExistence type="predicted"/>
<evidence type="ECO:0000313" key="2">
    <source>
        <dbReference type="Proteomes" id="UP001156441"/>
    </source>
</evidence>
<evidence type="ECO:0000313" key="1">
    <source>
        <dbReference type="EMBL" id="MCT2587450.1"/>
    </source>
</evidence>